<accession>A0AA88SNU7</accession>
<dbReference type="Proteomes" id="UP001187315">
    <property type="component" value="Unassembled WGS sequence"/>
</dbReference>
<sequence>MKDSLLPQKIFLSNDNDHPVRILFPAAQEVSPARRASLSHVANVNEGRTKWRRLLAFWTRFRRNLPL</sequence>
<name>A0AA88SNU7_TACVA</name>
<comment type="caution">
    <text evidence="1">The sequence shown here is derived from an EMBL/GenBank/DDBJ whole genome shotgun (WGS) entry which is preliminary data.</text>
</comment>
<protein>
    <submittedName>
        <fullName evidence="1">Uncharacterized protein</fullName>
    </submittedName>
</protein>
<organism evidence="1 2">
    <name type="scientific">Tachysurus vachellii</name>
    <name type="common">Darkbarbel catfish</name>
    <name type="synonym">Pelteobagrus vachellii</name>
    <dbReference type="NCBI Taxonomy" id="175792"/>
    <lineage>
        <taxon>Eukaryota</taxon>
        <taxon>Metazoa</taxon>
        <taxon>Chordata</taxon>
        <taxon>Craniata</taxon>
        <taxon>Vertebrata</taxon>
        <taxon>Euteleostomi</taxon>
        <taxon>Actinopterygii</taxon>
        <taxon>Neopterygii</taxon>
        <taxon>Teleostei</taxon>
        <taxon>Ostariophysi</taxon>
        <taxon>Siluriformes</taxon>
        <taxon>Bagridae</taxon>
        <taxon>Tachysurus</taxon>
    </lineage>
</organism>
<reference evidence="1" key="1">
    <citation type="submission" date="2023-08" db="EMBL/GenBank/DDBJ databases">
        <title>Pelteobagrus vachellii genome.</title>
        <authorList>
            <person name="Liu H."/>
        </authorList>
    </citation>
    <scope>NUCLEOTIDE SEQUENCE</scope>
    <source>
        <strain evidence="1">PRFRI_2022a</strain>
        <tissue evidence="1">Muscle</tissue>
    </source>
</reference>
<dbReference type="EMBL" id="JAVHJS010000011">
    <property type="protein sequence ID" value="KAK2843032.1"/>
    <property type="molecule type" value="Genomic_DNA"/>
</dbReference>
<evidence type="ECO:0000313" key="2">
    <source>
        <dbReference type="Proteomes" id="UP001187315"/>
    </source>
</evidence>
<dbReference type="AlphaFoldDB" id="A0AA88SNU7"/>
<evidence type="ECO:0000313" key="1">
    <source>
        <dbReference type="EMBL" id="KAK2843032.1"/>
    </source>
</evidence>
<keyword evidence="2" id="KW-1185">Reference proteome</keyword>
<gene>
    <name evidence="1" type="ORF">Q7C36_011247</name>
</gene>
<proteinExistence type="predicted"/>